<proteinExistence type="predicted"/>
<evidence type="ECO:0000313" key="3">
    <source>
        <dbReference type="EMBL" id="KAK7060108.1"/>
    </source>
</evidence>
<feature type="transmembrane region" description="Helical" evidence="1">
    <location>
        <begin position="252"/>
        <end position="274"/>
    </location>
</feature>
<dbReference type="PANTHER" id="PTHR10590:SF4">
    <property type="entry name" value="SOLUTE CARRIER FAMILY 28 MEMBER 3"/>
    <property type="match status" value="1"/>
</dbReference>
<reference evidence="3 4" key="1">
    <citation type="submission" date="2024-01" db="EMBL/GenBank/DDBJ databases">
        <title>A draft genome for a cacao thread blight-causing isolate of Paramarasmius palmivorus.</title>
        <authorList>
            <person name="Baruah I.K."/>
            <person name="Bukari Y."/>
            <person name="Amoako-Attah I."/>
            <person name="Meinhardt L.W."/>
            <person name="Bailey B.A."/>
            <person name="Cohen S.P."/>
        </authorList>
    </citation>
    <scope>NUCLEOTIDE SEQUENCE [LARGE SCALE GENOMIC DNA]</scope>
    <source>
        <strain evidence="3 4">GH-12</strain>
    </source>
</reference>
<organism evidence="3 4">
    <name type="scientific">Paramarasmius palmivorus</name>
    <dbReference type="NCBI Taxonomy" id="297713"/>
    <lineage>
        <taxon>Eukaryota</taxon>
        <taxon>Fungi</taxon>
        <taxon>Dikarya</taxon>
        <taxon>Basidiomycota</taxon>
        <taxon>Agaricomycotina</taxon>
        <taxon>Agaricomycetes</taxon>
        <taxon>Agaricomycetidae</taxon>
        <taxon>Agaricales</taxon>
        <taxon>Marasmiineae</taxon>
        <taxon>Marasmiaceae</taxon>
        <taxon>Paramarasmius</taxon>
    </lineage>
</organism>
<dbReference type="Pfam" id="PF07662">
    <property type="entry name" value="Nucleos_tra2_C"/>
    <property type="match status" value="1"/>
</dbReference>
<feature type="transmembrane region" description="Helical" evidence="1">
    <location>
        <begin position="222"/>
        <end position="245"/>
    </location>
</feature>
<feature type="transmembrane region" description="Helical" evidence="1">
    <location>
        <begin position="159"/>
        <end position="178"/>
    </location>
</feature>
<dbReference type="GO" id="GO:0005886">
    <property type="term" value="C:plasma membrane"/>
    <property type="evidence" value="ECO:0007669"/>
    <property type="project" value="TreeGrafter"/>
</dbReference>
<evidence type="ECO:0000256" key="1">
    <source>
        <dbReference type="SAM" id="Phobius"/>
    </source>
</evidence>
<dbReference type="GO" id="GO:0015293">
    <property type="term" value="F:symporter activity"/>
    <property type="evidence" value="ECO:0007669"/>
    <property type="project" value="TreeGrafter"/>
</dbReference>
<evidence type="ECO:0000259" key="2">
    <source>
        <dbReference type="Pfam" id="PF07662"/>
    </source>
</evidence>
<dbReference type="InterPro" id="IPR008276">
    <property type="entry name" value="C_nuclsd_transpt"/>
</dbReference>
<protein>
    <recommendedName>
        <fullName evidence="2">Concentrative nucleoside transporter C-terminal domain-containing protein</fullName>
    </recommendedName>
</protein>
<dbReference type="EMBL" id="JAYKXP010000003">
    <property type="protein sequence ID" value="KAK7060108.1"/>
    <property type="molecule type" value="Genomic_DNA"/>
</dbReference>
<dbReference type="PANTHER" id="PTHR10590">
    <property type="entry name" value="SODIUM/NUCLEOSIDE COTRANSPORTER"/>
    <property type="match status" value="1"/>
</dbReference>
<keyword evidence="4" id="KW-1185">Reference proteome</keyword>
<dbReference type="GO" id="GO:0005337">
    <property type="term" value="F:nucleoside transmembrane transporter activity"/>
    <property type="evidence" value="ECO:0007669"/>
    <property type="project" value="InterPro"/>
</dbReference>
<feature type="domain" description="Concentrative nucleoside transporter C-terminal" evidence="2">
    <location>
        <begin position="65"/>
        <end position="275"/>
    </location>
</feature>
<accession>A0AAW0E552</accession>
<keyword evidence="1" id="KW-0472">Membrane</keyword>
<dbReference type="Proteomes" id="UP001383192">
    <property type="component" value="Unassembled WGS sequence"/>
</dbReference>
<comment type="caution">
    <text evidence="3">The sequence shown here is derived from an EMBL/GenBank/DDBJ whole genome shotgun (WGS) entry which is preliminary data.</text>
</comment>
<dbReference type="AlphaFoldDB" id="A0AAW0E552"/>
<dbReference type="InterPro" id="IPR011657">
    <property type="entry name" value="CNT_C_dom"/>
</dbReference>
<sequence>MPCAEAVVAAGSPLVGQGESALLVKPYMNEMTRSELHLVLTSGYSTISASFVAAYIALGVPARNLITSAAMSIPASIAISKARFPEIEEPVTKGAIVVDRGEDPAKVPANVLHAWFRGARFGLFIVGQVIANTLAYLSLLALFNNLLTWIGKGFGIQDLTLVLILGYVFYPLAFLIGIPRDEIFPVAQLLATKFVSNELLAYAKLQSLMESDNPLSDRAYTITSYALCGFANLSSLAVQTVIIALAPDQTKVIVKIAFSALICGYISTLQTAAIV</sequence>
<feature type="transmembrane region" description="Helical" evidence="1">
    <location>
        <begin position="121"/>
        <end position="147"/>
    </location>
</feature>
<keyword evidence="1" id="KW-1133">Transmembrane helix</keyword>
<evidence type="ECO:0000313" key="4">
    <source>
        <dbReference type="Proteomes" id="UP001383192"/>
    </source>
</evidence>
<name>A0AAW0E552_9AGAR</name>
<gene>
    <name evidence="3" type="ORF">VNI00_000872</name>
</gene>
<feature type="transmembrane region" description="Helical" evidence="1">
    <location>
        <begin position="38"/>
        <end position="58"/>
    </location>
</feature>
<keyword evidence="1" id="KW-0812">Transmembrane</keyword>